<name>X6M7H0_RETFI</name>
<dbReference type="OrthoDB" id="6135436at2759"/>
<comment type="caution">
    <text evidence="1">The sequence shown here is derived from an EMBL/GenBank/DDBJ whole genome shotgun (WGS) entry which is preliminary data.</text>
</comment>
<dbReference type="EMBL" id="ASPP01023859">
    <property type="protein sequence ID" value="ETO09859.1"/>
    <property type="molecule type" value="Genomic_DNA"/>
</dbReference>
<gene>
    <name evidence="1" type="ORF">RFI_27519</name>
</gene>
<dbReference type="Gene3D" id="3.30.420.40">
    <property type="match status" value="2"/>
</dbReference>
<dbReference type="Proteomes" id="UP000023152">
    <property type="component" value="Unassembled WGS sequence"/>
</dbReference>
<sequence length="244" mass="28079">MLNNDNEIYHLVDNFKMALYNNVQSTVTNVVNPELKSTSTVKVKADIIFVGTLQWCKEEVMEYSKNMKLGIQEKDIQWVLTVPAIWDEKAKGLMKQWAQQANLWSPSIPDQLIIALEPECASIAMMLEIKDTQNELQTGDCYMVMDLGAGTADMVCHAITGPLEVREMIASFGGPWGSSYIDQDIIKIFDEFFGEDNMQTFQKEHRSEYLELLFNIEKGKCCFFRNKKQLEQVRFKSHKHFVIS</sequence>
<dbReference type="PANTHER" id="PTHR14187">
    <property type="entry name" value="ALPHA KINASE/ELONGATION FACTOR 2 KINASE"/>
    <property type="match status" value="1"/>
</dbReference>
<reference evidence="1 2" key="1">
    <citation type="journal article" date="2013" name="Curr. Biol.">
        <title>The Genome of the Foraminiferan Reticulomyxa filosa.</title>
        <authorList>
            <person name="Glockner G."/>
            <person name="Hulsmann N."/>
            <person name="Schleicher M."/>
            <person name="Noegel A.A."/>
            <person name="Eichinger L."/>
            <person name="Gallinger C."/>
            <person name="Pawlowski J."/>
            <person name="Sierra R."/>
            <person name="Euteneuer U."/>
            <person name="Pillet L."/>
            <person name="Moustafa A."/>
            <person name="Platzer M."/>
            <person name="Groth M."/>
            <person name="Szafranski K."/>
            <person name="Schliwa M."/>
        </authorList>
    </citation>
    <scope>NUCLEOTIDE SEQUENCE [LARGE SCALE GENOMIC DNA]</scope>
</reference>
<dbReference type="Gene3D" id="3.90.640.10">
    <property type="entry name" value="Actin, Chain A, domain 4"/>
    <property type="match status" value="1"/>
</dbReference>
<dbReference type="AlphaFoldDB" id="X6M7H0"/>
<organism evidence="1 2">
    <name type="scientific">Reticulomyxa filosa</name>
    <dbReference type="NCBI Taxonomy" id="46433"/>
    <lineage>
        <taxon>Eukaryota</taxon>
        <taxon>Sar</taxon>
        <taxon>Rhizaria</taxon>
        <taxon>Retaria</taxon>
        <taxon>Foraminifera</taxon>
        <taxon>Monothalamids</taxon>
        <taxon>Reticulomyxidae</taxon>
        <taxon>Reticulomyxa</taxon>
    </lineage>
</organism>
<accession>X6M7H0</accession>
<evidence type="ECO:0000313" key="1">
    <source>
        <dbReference type="EMBL" id="ETO09859.1"/>
    </source>
</evidence>
<evidence type="ECO:0000313" key="2">
    <source>
        <dbReference type="Proteomes" id="UP000023152"/>
    </source>
</evidence>
<evidence type="ECO:0008006" key="3">
    <source>
        <dbReference type="Google" id="ProtNLM"/>
    </source>
</evidence>
<keyword evidence="2" id="KW-1185">Reference proteome</keyword>
<protein>
    <recommendedName>
        <fullName evidence="3">Heat shock protein 70</fullName>
    </recommendedName>
</protein>
<dbReference type="PANTHER" id="PTHR14187:SF5">
    <property type="entry name" value="HEAT SHOCK 70 KDA PROTEIN 12A"/>
    <property type="match status" value="1"/>
</dbReference>
<dbReference type="SUPFAM" id="SSF53067">
    <property type="entry name" value="Actin-like ATPase domain"/>
    <property type="match status" value="1"/>
</dbReference>
<proteinExistence type="predicted"/>
<dbReference type="InterPro" id="IPR043129">
    <property type="entry name" value="ATPase_NBD"/>
</dbReference>